<feature type="transmembrane region" description="Helical" evidence="9">
    <location>
        <begin position="161"/>
        <end position="181"/>
    </location>
</feature>
<keyword evidence="13" id="KW-1185">Reference proteome</keyword>
<gene>
    <name evidence="12" type="ORF">MYCIT1_LOCUS37098</name>
</gene>
<evidence type="ECO:0000256" key="2">
    <source>
        <dbReference type="ARBA" id="ARBA00022448"/>
    </source>
</evidence>
<keyword evidence="7 9" id="KW-1133">Transmembrane helix</keyword>
<dbReference type="GO" id="GO:0016887">
    <property type="term" value="F:ATP hydrolysis activity"/>
    <property type="evidence" value="ECO:0007669"/>
    <property type="project" value="InterPro"/>
</dbReference>
<feature type="domain" description="ABC transporter" evidence="10">
    <location>
        <begin position="666"/>
        <end position="901"/>
    </location>
</feature>
<feature type="transmembrane region" description="Helical" evidence="9">
    <location>
        <begin position="193"/>
        <end position="212"/>
    </location>
</feature>
<dbReference type="CDD" id="cd03250">
    <property type="entry name" value="ABCC_MRP_domain1"/>
    <property type="match status" value="1"/>
</dbReference>
<dbReference type="InterPro" id="IPR003439">
    <property type="entry name" value="ABC_transporter-like_ATP-bd"/>
</dbReference>
<dbReference type="CDD" id="cd18604">
    <property type="entry name" value="ABC_6TM_VMR1_D2_like"/>
    <property type="match status" value="1"/>
</dbReference>
<evidence type="ECO:0008006" key="14">
    <source>
        <dbReference type="Google" id="ProtNLM"/>
    </source>
</evidence>
<dbReference type="Proteomes" id="UP001295794">
    <property type="component" value="Unassembled WGS sequence"/>
</dbReference>
<feature type="transmembrane region" description="Helical" evidence="9">
    <location>
        <begin position="951"/>
        <end position="976"/>
    </location>
</feature>
<dbReference type="PANTHER" id="PTHR24223:SF415">
    <property type="entry name" value="FI20190P1"/>
    <property type="match status" value="1"/>
</dbReference>
<dbReference type="CDD" id="cd03244">
    <property type="entry name" value="ABCC_MRP_domain2"/>
    <property type="match status" value="1"/>
</dbReference>
<evidence type="ECO:0000256" key="9">
    <source>
        <dbReference type="SAM" id="Phobius"/>
    </source>
</evidence>
<dbReference type="FunFam" id="3.40.50.300:FF:000163">
    <property type="entry name" value="Multidrug resistance-associated protein member 4"/>
    <property type="match status" value="1"/>
</dbReference>
<evidence type="ECO:0000256" key="4">
    <source>
        <dbReference type="ARBA" id="ARBA00022737"/>
    </source>
</evidence>
<keyword evidence="5" id="KW-0547">Nucleotide-binding</keyword>
<dbReference type="InterPro" id="IPR050173">
    <property type="entry name" value="ABC_transporter_C-like"/>
</dbReference>
<keyword evidence="4" id="KW-0677">Repeat</keyword>
<dbReference type="Gene3D" id="1.20.1560.10">
    <property type="entry name" value="ABC transporter type 1, transmembrane domain"/>
    <property type="match status" value="2"/>
</dbReference>
<sequence>EQVLIGNRLRPRHQFASLSVVFNTIGTPYHDSQYYPLQLPTRNSAMSIGAWTYAAEAAPCLIVFMILAYRGMSALPSPPFLPAVPFLRAFQTVFTPFIGLEEAEGLKDPLSASQALAPPARRTLKTKPYVLTFLLVFVGLVQCLAWNMLGTYRLVTGALPHLIWHDILLADFGSAFCWLYTCVRAGRRVLTTVPYDLLAVYPLILLSAFARLRLSHGGILSVGTLSLAGEVGMAFVGMCAVVALPLATPSGRVPDEKIGQVISPEDYASLFSRITLNWVSPLIQRGKQGRLEEIDVWKLSPTMQSGVLFSKFKTLSSEASLIYRLWQANSLDLMMDLLGTLAAVASTYGGPFFMNRLLNSIDTDQSKSEAYQNALMMFLSFLLKAVFDAQHLWFGQHAAMRIRSELMSAIYEKSLKRQDLSGTVNAKDGSAGADTGKIVNLMSGDAENVANVVSSMHNVYGAPFEFILGFGLLYQILGVSAFSGFLASFIGMPLNGYLTNRHAWINRGLAEAKDKRMGQVNELLASIKLIKFFAWEEMWLKRAMEARNEEMVWRRRGRMNNVLYHYVWSIPPALISIISFTTYVALGNTLTIAKAFTALQLFTMIQSPLNAAPYYFVEMIQARIAINRIATFLEEPEVTSQVSSLKAEDPDVVDHGGKLGLFEASFRWNGIPREVLDSFELDKLSVVFPEGVLSVITGPTASGKTALLMALLGEMTLLPGGHIILNKDPARFDRHGNAHAISYVAQIPWLENASIRNNILFGTPMDEERYRRVLFSCALLPDLEVLEDGDETEIGAKGVSLSGGQKARVALARAVYARTKYVLLDDPLSAVDSHTGRFLYDHLLRGPLLSNRTVVLVTHHVPLVLPCAKYVVQMKDGRIDCQGTVQDLRSRGLLEHIIEDALQEGTSRIAPDDEKEEDKEADKPEIKIARKLVEEERRVTGRLQFSVYQEYASAVGVLFWTTSLVFVFASQLIGLGERVWIKFWGEAYQSRIALDRPLFYVAVYTGIKLFGVLVRIVSALVEHFGALNAARKLYERMLFSVMHATFRFHDTTPQGRLLNRFGRDAEIVDNEIAWKVGALNSAVGGLLVSVLTVIGIFPAFLVIAAIIGYSYVRIAVGYISSGRDLRRMESNSRSPIFSDFATLIDGIVTVRAFAVENRWLDGFYERLDASLQLFYAFWIVNRWLLFNFDLLGAAAVFATSCFAIAFLDRDPGLAGVAITSALTFSKGVYNTISFWTALELDLNSVERVTEYIDLPQEPAAVIESARPPAYWPSSSSSDLVRLENVAVRYAPDLPPVLRGVSFVLRGGERVGLVGRTGESLPRLTSRMQPSACPGSGKSTLATAILRFVDPCAGRILVDGWDISQIGTYDLRSRITFIPQDAALFSGTIRENLDPFGEHDDLALIDVLRRVQLGPENVKLDTEVATAGANFSQGQRQLVALARALLRRSSIVILDEATSSVDFETDTKIQTCIREEFGSALLITIAHRLKTIADYDKIVVLDRGEVVAIGGVLELMQENEIFREMCLQTGYYDDLEAMARVKQEVG</sequence>
<dbReference type="GO" id="GO:0016020">
    <property type="term" value="C:membrane"/>
    <property type="evidence" value="ECO:0007669"/>
    <property type="project" value="UniProtKB-SubCell"/>
</dbReference>
<feature type="transmembrane region" description="Helical" evidence="9">
    <location>
        <begin position="1183"/>
        <end position="1207"/>
    </location>
</feature>
<organism evidence="12 13">
    <name type="scientific">Mycena citricolor</name>
    <dbReference type="NCBI Taxonomy" id="2018698"/>
    <lineage>
        <taxon>Eukaryota</taxon>
        <taxon>Fungi</taxon>
        <taxon>Dikarya</taxon>
        <taxon>Basidiomycota</taxon>
        <taxon>Agaricomycotina</taxon>
        <taxon>Agaricomycetes</taxon>
        <taxon>Agaricomycetidae</taxon>
        <taxon>Agaricales</taxon>
        <taxon>Marasmiineae</taxon>
        <taxon>Mycenaceae</taxon>
        <taxon>Mycena</taxon>
    </lineage>
</organism>
<dbReference type="SUPFAM" id="SSF90123">
    <property type="entry name" value="ABC transporter transmembrane region"/>
    <property type="match status" value="2"/>
</dbReference>
<dbReference type="PROSITE" id="PS00211">
    <property type="entry name" value="ABC_TRANSPORTER_1"/>
    <property type="match status" value="2"/>
</dbReference>
<dbReference type="InterPro" id="IPR027417">
    <property type="entry name" value="P-loop_NTPase"/>
</dbReference>
<feature type="non-terminal residue" evidence="12">
    <location>
        <position position="1"/>
    </location>
</feature>
<feature type="transmembrane region" description="Helical" evidence="9">
    <location>
        <begin position="1086"/>
        <end position="1116"/>
    </location>
</feature>
<proteinExistence type="predicted"/>
<evidence type="ECO:0000256" key="1">
    <source>
        <dbReference type="ARBA" id="ARBA00004141"/>
    </source>
</evidence>
<dbReference type="GO" id="GO:0140359">
    <property type="term" value="F:ABC-type transporter activity"/>
    <property type="evidence" value="ECO:0007669"/>
    <property type="project" value="InterPro"/>
</dbReference>
<feature type="domain" description="ABC transmembrane type-1" evidence="11">
    <location>
        <begin position="337"/>
        <end position="621"/>
    </location>
</feature>
<dbReference type="CDD" id="cd18596">
    <property type="entry name" value="ABC_6TM_VMR1_D1_like"/>
    <property type="match status" value="1"/>
</dbReference>
<feature type="transmembrane region" description="Helical" evidence="9">
    <location>
        <begin position="466"/>
        <end position="490"/>
    </location>
</feature>
<dbReference type="FunFam" id="1.20.1560.10:FF:000013">
    <property type="entry name" value="ABC transporter C family member 2"/>
    <property type="match status" value="1"/>
</dbReference>
<feature type="domain" description="ABC transmembrane type-1" evidence="11">
    <location>
        <begin position="963"/>
        <end position="1240"/>
    </location>
</feature>
<keyword evidence="2" id="KW-0813">Transport</keyword>
<dbReference type="InterPro" id="IPR011527">
    <property type="entry name" value="ABC1_TM_dom"/>
</dbReference>
<reference evidence="12" key="1">
    <citation type="submission" date="2023-11" db="EMBL/GenBank/DDBJ databases">
        <authorList>
            <person name="De Vega J J."/>
            <person name="De Vega J J."/>
        </authorList>
    </citation>
    <scope>NUCLEOTIDE SEQUENCE</scope>
</reference>
<dbReference type="PROSITE" id="PS50929">
    <property type="entry name" value="ABC_TM1F"/>
    <property type="match status" value="2"/>
</dbReference>
<dbReference type="Pfam" id="PF00664">
    <property type="entry name" value="ABC_membrane"/>
    <property type="match status" value="2"/>
</dbReference>
<keyword evidence="8 9" id="KW-0472">Membrane</keyword>
<dbReference type="InterPro" id="IPR036640">
    <property type="entry name" value="ABC1_TM_sf"/>
</dbReference>
<evidence type="ECO:0000256" key="7">
    <source>
        <dbReference type="ARBA" id="ARBA00022989"/>
    </source>
</evidence>
<feature type="transmembrane region" description="Helical" evidence="9">
    <location>
        <begin position="129"/>
        <end position="149"/>
    </location>
</feature>
<comment type="caution">
    <text evidence="12">The sequence shown here is derived from an EMBL/GenBank/DDBJ whole genome shotgun (WGS) entry which is preliminary data.</text>
</comment>
<evidence type="ECO:0000259" key="11">
    <source>
        <dbReference type="PROSITE" id="PS50929"/>
    </source>
</evidence>
<feature type="transmembrane region" description="Helical" evidence="9">
    <location>
        <begin position="561"/>
        <end position="586"/>
    </location>
</feature>
<name>A0AAD2HXI8_9AGAR</name>
<evidence type="ECO:0000256" key="8">
    <source>
        <dbReference type="ARBA" id="ARBA00023136"/>
    </source>
</evidence>
<dbReference type="Pfam" id="PF00005">
    <property type="entry name" value="ABC_tran"/>
    <property type="match status" value="2"/>
</dbReference>
<feature type="domain" description="ABC transporter" evidence="10">
    <location>
        <begin position="1280"/>
        <end position="1527"/>
    </location>
</feature>
<protein>
    <recommendedName>
        <fullName evidence="14">P-loop containing nucleoside triphosphate hydrolase protein</fullName>
    </recommendedName>
</protein>
<dbReference type="PROSITE" id="PS50893">
    <property type="entry name" value="ABC_TRANSPORTER_2"/>
    <property type="match status" value="2"/>
</dbReference>
<evidence type="ECO:0000259" key="10">
    <source>
        <dbReference type="PROSITE" id="PS50893"/>
    </source>
</evidence>
<comment type="subcellular location">
    <subcellularLocation>
        <location evidence="1">Membrane</location>
        <topology evidence="1">Multi-pass membrane protein</topology>
    </subcellularLocation>
</comment>
<dbReference type="SMART" id="SM00382">
    <property type="entry name" value="AAA"/>
    <property type="match status" value="2"/>
</dbReference>
<evidence type="ECO:0000256" key="6">
    <source>
        <dbReference type="ARBA" id="ARBA00022840"/>
    </source>
</evidence>
<evidence type="ECO:0000256" key="3">
    <source>
        <dbReference type="ARBA" id="ARBA00022692"/>
    </source>
</evidence>
<dbReference type="PANTHER" id="PTHR24223">
    <property type="entry name" value="ATP-BINDING CASSETTE SUB-FAMILY C"/>
    <property type="match status" value="1"/>
</dbReference>
<accession>A0AAD2HXI8</accession>
<dbReference type="InterPro" id="IPR003593">
    <property type="entry name" value="AAA+_ATPase"/>
</dbReference>
<dbReference type="GO" id="GO:0005524">
    <property type="term" value="F:ATP binding"/>
    <property type="evidence" value="ECO:0007669"/>
    <property type="project" value="UniProtKB-KW"/>
</dbReference>
<dbReference type="SUPFAM" id="SSF52540">
    <property type="entry name" value="P-loop containing nucleoside triphosphate hydrolases"/>
    <property type="match status" value="2"/>
</dbReference>
<keyword evidence="3 9" id="KW-0812">Transmembrane</keyword>
<dbReference type="Gene3D" id="3.40.50.300">
    <property type="entry name" value="P-loop containing nucleotide triphosphate hydrolases"/>
    <property type="match status" value="2"/>
</dbReference>
<feature type="transmembrane region" description="Helical" evidence="9">
    <location>
        <begin position="997"/>
        <end position="1017"/>
    </location>
</feature>
<evidence type="ECO:0000256" key="5">
    <source>
        <dbReference type="ARBA" id="ARBA00022741"/>
    </source>
</evidence>
<dbReference type="EMBL" id="CAVNYO010000478">
    <property type="protein sequence ID" value="CAK5284084.1"/>
    <property type="molecule type" value="Genomic_DNA"/>
</dbReference>
<keyword evidence="6" id="KW-0067">ATP-binding</keyword>
<evidence type="ECO:0000313" key="13">
    <source>
        <dbReference type="Proteomes" id="UP001295794"/>
    </source>
</evidence>
<dbReference type="InterPro" id="IPR017871">
    <property type="entry name" value="ABC_transporter-like_CS"/>
</dbReference>
<evidence type="ECO:0000313" key="12">
    <source>
        <dbReference type="EMBL" id="CAK5284084.1"/>
    </source>
</evidence>